<dbReference type="Proteomes" id="UP001163823">
    <property type="component" value="Chromosome 7"/>
</dbReference>
<keyword evidence="2" id="KW-1185">Reference proteome</keyword>
<reference evidence="1" key="1">
    <citation type="journal article" date="2023" name="Science">
        <title>Elucidation of the pathway for biosynthesis of saponin adjuvants from the soapbark tree.</title>
        <authorList>
            <person name="Reed J."/>
            <person name="Orme A."/>
            <person name="El-Demerdash A."/>
            <person name="Owen C."/>
            <person name="Martin L.B.B."/>
            <person name="Misra R.C."/>
            <person name="Kikuchi S."/>
            <person name="Rejzek M."/>
            <person name="Martin A.C."/>
            <person name="Harkess A."/>
            <person name="Leebens-Mack J."/>
            <person name="Louveau T."/>
            <person name="Stephenson M.J."/>
            <person name="Osbourn A."/>
        </authorList>
    </citation>
    <scope>NUCLEOTIDE SEQUENCE</scope>
    <source>
        <strain evidence="1">S10</strain>
    </source>
</reference>
<name>A0AAD7PQ11_QUISA</name>
<evidence type="ECO:0000313" key="1">
    <source>
        <dbReference type="EMBL" id="KAJ7962939.1"/>
    </source>
</evidence>
<organism evidence="1 2">
    <name type="scientific">Quillaja saponaria</name>
    <name type="common">Soap bark tree</name>
    <dbReference type="NCBI Taxonomy" id="32244"/>
    <lineage>
        <taxon>Eukaryota</taxon>
        <taxon>Viridiplantae</taxon>
        <taxon>Streptophyta</taxon>
        <taxon>Embryophyta</taxon>
        <taxon>Tracheophyta</taxon>
        <taxon>Spermatophyta</taxon>
        <taxon>Magnoliopsida</taxon>
        <taxon>eudicotyledons</taxon>
        <taxon>Gunneridae</taxon>
        <taxon>Pentapetalae</taxon>
        <taxon>rosids</taxon>
        <taxon>fabids</taxon>
        <taxon>Fabales</taxon>
        <taxon>Quillajaceae</taxon>
        <taxon>Quillaja</taxon>
    </lineage>
</organism>
<proteinExistence type="predicted"/>
<dbReference type="KEGG" id="qsa:O6P43_018094"/>
<dbReference type="AlphaFoldDB" id="A0AAD7PQ11"/>
<accession>A0AAD7PQ11</accession>
<evidence type="ECO:0000313" key="2">
    <source>
        <dbReference type="Proteomes" id="UP001163823"/>
    </source>
</evidence>
<comment type="caution">
    <text evidence="1">The sequence shown here is derived from an EMBL/GenBank/DDBJ whole genome shotgun (WGS) entry which is preliminary data.</text>
</comment>
<protein>
    <submittedName>
        <fullName evidence="1">Uncharacterized protein</fullName>
    </submittedName>
</protein>
<gene>
    <name evidence="1" type="ORF">O6P43_018094</name>
</gene>
<dbReference type="EMBL" id="JARAOO010000007">
    <property type="protein sequence ID" value="KAJ7962939.1"/>
    <property type="molecule type" value="Genomic_DNA"/>
</dbReference>
<sequence>MEKEKEPSLWSGPCSKCEAINLAHNLFVPSNVVKWTIDDLNEGRSVEGGVEKVWVMFLEDMLVWYEIIMRLSFQMVEIDKEVR</sequence>